<sequence length="230" mass="26478">MSRIFFTSYMYRKNLRSLSEFCWLNRFDSPPADEPPVADGLDGLAFPYPEELLVRPRAAIRLSREPIPAVAPPPEPRPSWPCVDLRSLQTFSSEFLISEMDAVSTSSAYVISGTRYDTKSFRSSVVRLHSTTLTFCSSWCIWDRKTGIRERTYLMISWRWWRVNVVASLVKMLQNWSSLTIAISDSLNPSLKIWHSTHGLCEMVFGLTIWIMLFRLSCKSVMISITNFLS</sequence>
<name>A0A8D8GP25_CULPI</name>
<reference evidence="1" key="1">
    <citation type="submission" date="2021-05" db="EMBL/GenBank/DDBJ databases">
        <authorList>
            <person name="Alioto T."/>
            <person name="Alioto T."/>
            <person name="Gomez Garrido J."/>
        </authorList>
    </citation>
    <scope>NUCLEOTIDE SEQUENCE</scope>
</reference>
<organism evidence="1">
    <name type="scientific">Culex pipiens</name>
    <name type="common">House mosquito</name>
    <dbReference type="NCBI Taxonomy" id="7175"/>
    <lineage>
        <taxon>Eukaryota</taxon>
        <taxon>Metazoa</taxon>
        <taxon>Ecdysozoa</taxon>
        <taxon>Arthropoda</taxon>
        <taxon>Hexapoda</taxon>
        <taxon>Insecta</taxon>
        <taxon>Pterygota</taxon>
        <taxon>Neoptera</taxon>
        <taxon>Endopterygota</taxon>
        <taxon>Diptera</taxon>
        <taxon>Nematocera</taxon>
        <taxon>Culicoidea</taxon>
        <taxon>Culicidae</taxon>
        <taxon>Culicinae</taxon>
        <taxon>Culicini</taxon>
        <taxon>Culex</taxon>
        <taxon>Culex</taxon>
    </lineage>
</organism>
<evidence type="ECO:0000313" key="1">
    <source>
        <dbReference type="EMBL" id="CAG6514530.1"/>
    </source>
</evidence>
<accession>A0A8D8GP25</accession>
<dbReference type="EMBL" id="HBUE01275316">
    <property type="protein sequence ID" value="CAG6566019.1"/>
    <property type="molecule type" value="Transcribed_RNA"/>
</dbReference>
<dbReference type="EMBL" id="HBUE01169923">
    <property type="protein sequence ID" value="CAG6514530.1"/>
    <property type="molecule type" value="Transcribed_RNA"/>
</dbReference>
<protein>
    <submittedName>
        <fullName evidence="1">(northern house mosquito) hypothetical protein</fullName>
    </submittedName>
</protein>
<proteinExistence type="predicted"/>
<dbReference type="AlphaFoldDB" id="A0A8D8GP25"/>